<evidence type="ECO:0000313" key="7">
    <source>
        <dbReference type="EMBL" id="SNR37263.1"/>
    </source>
</evidence>
<keyword evidence="2" id="KW-1003">Cell membrane</keyword>
<dbReference type="Proteomes" id="UP000198420">
    <property type="component" value="Unassembled WGS sequence"/>
</dbReference>
<protein>
    <submittedName>
        <fullName evidence="7">Threonine/homoserine/homoserine lactone efflux protein</fullName>
    </submittedName>
</protein>
<evidence type="ECO:0000256" key="6">
    <source>
        <dbReference type="SAM" id="Phobius"/>
    </source>
</evidence>
<evidence type="ECO:0000313" key="8">
    <source>
        <dbReference type="Proteomes" id="UP000198420"/>
    </source>
</evidence>
<organism evidence="7 8">
    <name type="scientific">Actinomadura mexicana</name>
    <dbReference type="NCBI Taxonomy" id="134959"/>
    <lineage>
        <taxon>Bacteria</taxon>
        <taxon>Bacillati</taxon>
        <taxon>Actinomycetota</taxon>
        <taxon>Actinomycetes</taxon>
        <taxon>Streptosporangiales</taxon>
        <taxon>Thermomonosporaceae</taxon>
        <taxon>Actinomadura</taxon>
    </lineage>
</organism>
<dbReference type="PANTHER" id="PTHR30086">
    <property type="entry name" value="ARGININE EXPORTER PROTEIN ARGO"/>
    <property type="match status" value="1"/>
</dbReference>
<keyword evidence="4 6" id="KW-1133">Transmembrane helix</keyword>
<name>A0A238VTY8_9ACTN</name>
<feature type="transmembrane region" description="Helical" evidence="6">
    <location>
        <begin position="108"/>
        <end position="129"/>
    </location>
</feature>
<keyword evidence="8" id="KW-1185">Reference proteome</keyword>
<evidence type="ECO:0000256" key="1">
    <source>
        <dbReference type="ARBA" id="ARBA00004651"/>
    </source>
</evidence>
<evidence type="ECO:0000256" key="2">
    <source>
        <dbReference type="ARBA" id="ARBA00022475"/>
    </source>
</evidence>
<keyword evidence="5 6" id="KW-0472">Membrane</keyword>
<dbReference type="EMBL" id="FZNP01000002">
    <property type="protein sequence ID" value="SNR37263.1"/>
    <property type="molecule type" value="Genomic_DNA"/>
</dbReference>
<evidence type="ECO:0000256" key="4">
    <source>
        <dbReference type="ARBA" id="ARBA00022989"/>
    </source>
</evidence>
<proteinExistence type="predicted"/>
<dbReference type="InterPro" id="IPR001123">
    <property type="entry name" value="LeuE-type"/>
</dbReference>
<feature type="transmembrane region" description="Helical" evidence="6">
    <location>
        <begin position="184"/>
        <end position="202"/>
    </location>
</feature>
<evidence type="ECO:0000256" key="3">
    <source>
        <dbReference type="ARBA" id="ARBA00022692"/>
    </source>
</evidence>
<dbReference type="AlphaFoldDB" id="A0A238VTY8"/>
<dbReference type="PANTHER" id="PTHR30086:SF20">
    <property type="entry name" value="ARGININE EXPORTER PROTEIN ARGO-RELATED"/>
    <property type="match status" value="1"/>
</dbReference>
<accession>A0A238VTY8</accession>
<sequence>MATGSVLAFWAVALLLIAVPGADWAFTIGAGLRGGSVVPAVGGLVVGYAAVTAIVAAGVGALVAGSPSALTGLTVSGGLYLVWHGATTFARPSALDVRAGDGTDWSTFLRGIGVSGLNPKGLLIFLALLPQFTDPREAWPVPAQLAVLGLTFMATCAAFYLCLGALTRTVLESRPAAARTAARLSGAAMTAMGAWLLLDHLLP</sequence>
<dbReference type="GO" id="GO:0015171">
    <property type="term" value="F:amino acid transmembrane transporter activity"/>
    <property type="evidence" value="ECO:0007669"/>
    <property type="project" value="TreeGrafter"/>
</dbReference>
<feature type="transmembrane region" description="Helical" evidence="6">
    <location>
        <begin position="41"/>
        <end position="64"/>
    </location>
</feature>
<dbReference type="OrthoDB" id="9814990at2"/>
<feature type="transmembrane region" description="Helical" evidence="6">
    <location>
        <begin position="141"/>
        <end position="163"/>
    </location>
</feature>
<keyword evidence="3 6" id="KW-0812">Transmembrane</keyword>
<dbReference type="GO" id="GO:0005886">
    <property type="term" value="C:plasma membrane"/>
    <property type="evidence" value="ECO:0007669"/>
    <property type="project" value="UniProtKB-SubCell"/>
</dbReference>
<dbReference type="Pfam" id="PF01810">
    <property type="entry name" value="LysE"/>
    <property type="match status" value="1"/>
</dbReference>
<comment type="subcellular location">
    <subcellularLocation>
        <location evidence="1">Cell membrane</location>
        <topology evidence="1">Multi-pass membrane protein</topology>
    </subcellularLocation>
</comment>
<reference evidence="8" key="1">
    <citation type="submission" date="2017-06" db="EMBL/GenBank/DDBJ databases">
        <authorList>
            <person name="Varghese N."/>
            <person name="Submissions S."/>
        </authorList>
    </citation>
    <scope>NUCLEOTIDE SEQUENCE [LARGE SCALE GENOMIC DNA]</scope>
    <source>
        <strain evidence="8">DSM 44485</strain>
    </source>
</reference>
<evidence type="ECO:0000256" key="5">
    <source>
        <dbReference type="ARBA" id="ARBA00023136"/>
    </source>
</evidence>
<dbReference type="RefSeq" id="WP_089310593.1">
    <property type="nucleotide sequence ID" value="NZ_FZNP01000002.1"/>
</dbReference>
<gene>
    <name evidence="7" type="ORF">SAMN06265355_102321</name>
</gene>